<dbReference type="eggNOG" id="COG0629">
    <property type="taxonomic scope" value="Bacteria"/>
</dbReference>
<name>A0A087E0E9_9BIFI</name>
<gene>
    <name evidence="4" type="ORF">BISU_1836</name>
</gene>
<organism evidence="4 5">
    <name type="scientific">Bifidobacterium subtile</name>
    <dbReference type="NCBI Taxonomy" id="77635"/>
    <lineage>
        <taxon>Bacteria</taxon>
        <taxon>Bacillati</taxon>
        <taxon>Actinomycetota</taxon>
        <taxon>Actinomycetes</taxon>
        <taxon>Bifidobacteriales</taxon>
        <taxon>Bifidobacteriaceae</taxon>
        <taxon>Bifidobacterium</taxon>
    </lineage>
</organism>
<dbReference type="SUPFAM" id="SSF50249">
    <property type="entry name" value="Nucleic acid-binding proteins"/>
    <property type="match status" value="1"/>
</dbReference>
<evidence type="ECO:0000256" key="1">
    <source>
        <dbReference type="ARBA" id="ARBA00023125"/>
    </source>
</evidence>
<feature type="region of interest" description="Disordered" evidence="3">
    <location>
        <begin position="121"/>
        <end position="148"/>
    </location>
</feature>
<dbReference type="PROSITE" id="PS50935">
    <property type="entry name" value="SSB"/>
    <property type="match status" value="1"/>
</dbReference>
<dbReference type="CDD" id="cd04496">
    <property type="entry name" value="SSB_OBF"/>
    <property type="match status" value="1"/>
</dbReference>
<dbReference type="STRING" id="77635.BISU_1836"/>
<dbReference type="RefSeq" id="WP_033502969.1">
    <property type="nucleotide sequence ID" value="NZ_CP062939.1"/>
</dbReference>
<dbReference type="AlphaFoldDB" id="A0A087E0E9"/>
<keyword evidence="1 2" id="KW-0238">DNA-binding</keyword>
<dbReference type="Gene3D" id="2.40.50.140">
    <property type="entry name" value="Nucleic acid-binding proteins"/>
    <property type="match status" value="1"/>
</dbReference>
<evidence type="ECO:0000256" key="2">
    <source>
        <dbReference type="PROSITE-ProRule" id="PRU00252"/>
    </source>
</evidence>
<dbReference type="InterPro" id="IPR000424">
    <property type="entry name" value="Primosome_PriB/ssb"/>
</dbReference>
<dbReference type="EMBL" id="JGZR01000011">
    <property type="protein sequence ID" value="KFJ01250.1"/>
    <property type="molecule type" value="Genomic_DNA"/>
</dbReference>
<dbReference type="InterPro" id="IPR012340">
    <property type="entry name" value="NA-bd_OB-fold"/>
</dbReference>
<proteinExistence type="predicted"/>
<keyword evidence="5" id="KW-1185">Reference proteome</keyword>
<sequence length="148" mass="16716">MARIQTQQAVAGFVASDPQLSYTEKGDARLYFKLGIEHYRREDDQTFTKLETTFHDLVAFKATAEQGHDRLAKGDSIIANGRVRDYSYERDGQRFAGEEFVATRIGHDMARTRYEVDRTPRQNTVAQQGVARDAPSQRAEHPSPAIGL</sequence>
<protein>
    <submittedName>
        <fullName evidence="4">Single-stranded DNA-binding protein</fullName>
    </submittedName>
</protein>
<reference evidence="4 5" key="1">
    <citation type="submission" date="2014-03" db="EMBL/GenBank/DDBJ databases">
        <title>Genomics of Bifidobacteria.</title>
        <authorList>
            <person name="Ventura M."/>
            <person name="Milani C."/>
            <person name="Lugli G.A."/>
        </authorList>
    </citation>
    <scope>NUCLEOTIDE SEQUENCE [LARGE SCALE GENOMIC DNA]</scope>
    <source>
        <strain evidence="4 5">LMG 11597</strain>
    </source>
</reference>
<dbReference type="OrthoDB" id="4773434at2"/>
<evidence type="ECO:0000256" key="3">
    <source>
        <dbReference type="SAM" id="MobiDB-lite"/>
    </source>
</evidence>
<accession>A0A087E0E9</accession>
<comment type="caution">
    <text evidence="4">The sequence shown here is derived from an EMBL/GenBank/DDBJ whole genome shotgun (WGS) entry which is preliminary data.</text>
</comment>
<dbReference type="GO" id="GO:0003697">
    <property type="term" value="F:single-stranded DNA binding"/>
    <property type="evidence" value="ECO:0007669"/>
    <property type="project" value="InterPro"/>
</dbReference>
<evidence type="ECO:0000313" key="4">
    <source>
        <dbReference type="EMBL" id="KFJ01250.1"/>
    </source>
</evidence>
<dbReference type="Proteomes" id="UP000029055">
    <property type="component" value="Unassembled WGS sequence"/>
</dbReference>
<dbReference type="Pfam" id="PF00436">
    <property type="entry name" value="SSB"/>
    <property type="match status" value="1"/>
</dbReference>
<evidence type="ECO:0000313" key="5">
    <source>
        <dbReference type="Proteomes" id="UP000029055"/>
    </source>
</evidence>